<evidence type="ECO:0000313" key="2">
    <source>
        <dbReference type="EMBL" id="UPV72807.1"/>
    </source>
</evidence>
<proteinExistence type="predicted"/>
<protein>
    <recommendedName>
        <fullName evidence="1">Domain of unknown function domain-containing protein</fullName>
    </recommendedName>
</protein>
<feature type="domain" description="Domain of unknown function" evidence="1">
    <location>
        <begin position="10"/>
        <end position="185"/>
    </location>
</feature>
<dbReference type="InterPro" id="IPR058415">
    <property type="entry name" value="DUF8102"/>
</dbReference>
<dbReference type="Proteomes" id="UP000830729">
    <property type="component" value="Chromosome"/>
</dbReference>
<reference evidence="2 3" key="1">
    <citation type="submission" date="2022-04" db="EMBL/GenBank/DDBJ databases">
        <title>Diverse halophilic archaea isolated from saline environments.</title>
        <authorList>
            <person name="Cui H.-L."/>
        </authorList>
    </citation>
    <scope>NUCLEOTIDE SEQUENCE [LARGE SCALE GENOMIC DNA]</scope>
    <source>
        <strain evidence="2 3">XZYJT49</strain>
    </source>
</reference>
<dbReference type="KEGG" id="halx:M0R89_09620"/>
<sequence>MSGDERDRGILSKADRAYLRGETEFASVQSERNARARIRERIHDAILDFEVLVECLSERDRRLVVENQFESADGTEAFDALVSAVAFLYRVTKDTDLEFETVLSEAVNLAEASDDRAATVRLDLTFQSLTAEQLRHKLERGESLSLTEIAFLHESDEVRMDELARYFRDADDSTPEVDDGRIQSKVTNF</sequence>
<evidence type="ECO:0000313" key="3">
    <source>
        <dbReference type="Proteomes" id="UP000830729"/>
    </source>
</evidence>
<dbReference type="AlphaFoldDB" id="A0A8U0HPK1"/>
<dbReference type="EMBL" id="CP096659">
    <property type="protein sequence ID" value="UPV72807.1"/>
    <property type="molecule type" value="Genomic_DNA"/>
</dbReference>
<accession>A0A8U0HPK1</accession>
<keyword evidence="3" id="KW-1185">Reference proteome</keyword>
<evidence type="ECO:0000259" key="1">
    <source>
        <dbReference type="Pfam" id="PF26404"/>
    </source>
</evidence>
<dbReference type="GeneID" id="72185457"/>
<gene>
    <name evidence="2" type="ORF">M0R89_09620</name>
</gene>
<dbReference type="RefSeq" id="WP_248648866.1">
    <property type="nucleotide sequence ID" value="NZ_CP096659.1"/>
</dbReference>
<organism evidence="2 3">
    <name type="scientific">Halorussus limi</name>
    <dbReference type="NCBI Taxonomy" id="2938695"/>
    <lineage>
        <taxon>Archaea</taxon>
        <taxon>Methanobacteriati</taxon>
        <taxon>Methanobacteriota</taxon>
        <taxon>Stenosarchaea group</taxon>
        <taxon>Halobacteria</taxon>
        <taxon>Halobacteriales</taxon>
        <taxon>Haladaptataceae</taxon>
        <taxon>Halorussus</taxon>
    </lineage>
</organism>
<name>A0A8U0HPK1_9EURY</name>
<dbReference type="Pfam" id="PF26404">
    <property type="entry name" value="DUF8102"/>
    <property type="match status" value="1"/>
</dbReference>